<keyword evidence="2" id="KW-1185">Reference proteome</keyword>
<sequence>MKLWKSLLILILITFSGIAAYWVYYNYFAKPQVKSLDLISQDAVFVFESDQGSATWNALVEHPSWEIFQNFPAFQKISSHLQTLDSLTGQTGQISRLLSGNTLTVSYHSIGADSFDLLYTLSAGNSSGPDLMEELKSQLPKDSKIAERKYSDQPVFEYFDASNTRLWSFSFLGPVLIISQSSAVVEEAIRHYLNPELITYLDLIGSKSALSYDLGKLWINSQGVKTLMSGMLANREEETAQSIGSFPAIAELELFLDEGQLRFEGPVVFQEEIDFTPSIQANISQLENAISARSIAVTQVNLGSIFETQKLVNRAFPSKSTLAAEVQRNLIDKGLLDDFTGEIYLLDLEPYGGSDSNKALLIRSKNTESSISMLSEFLMNTEGETSGDFYAGRDILFIDEEEFPAYIFNGKFMGFEQTYVAEVDELLIFANTQQSMKLVLDDIQNGNTWSNANRAPEGKIALTPTAGFSKTILTSNSWDRWTTQTNSSWSTFLQKYQSAFQAFPYFSFRINQLSDGPKASLTIPFKSGNIQDIASETSSVSMEAQNRIGFDARLTYGPKVAINHLDVTEDLVVQDENQVVYQVNSAGEIVYSTSVDGPIISDLFQVDYYRNNKLQILFATETAIYGIDRLGNPLPNYPISISGEQITHLNLVDYDNNKNYRYFVGTGSGNLYLLDKTGKQLEGWNPQSTSEALVYPPNHLRVPGRGDFMVSFSESGSLNLFNRRGEKQAGSPISLGDSFSSGVILERNPNSGAFQLAGISKNGEVVRVNFNGEVTYRNQLIKEDRDSEFMLVPDQKNQDYLILSRQYNQVKVLDRNETELFTARVSEGDLDFQYFDFGGNRQIIVITDLTQEFSYLYDKAGNLLTQLPPESSGPLHISYLANQGQLLIRTIAGSYLTTYQLSE</sequence>
<evidence type="ECO:0000313" key="1">
    <source>
        <dbReference type="EMBL" id="SFG74557.1"/>
    </source>
</evidence>
<dbReference type="EMBL" id="FOPC01000007">
    <property type="protein sequence ID" value="SFG74557.1"/>
    <property type="molecule type" value="Genomic_DNA"/>
</dbReference>
<protein>
    <recommendedName>
        <fullName evidence="3">DUF3352 domain-containing protein</fullName>
    </recommendedName>
</protein>
<dbReference type="STRING" id="435880.SAMN04487988_107157"/>
<dbReference type="OrthoDB" id="1093345at2"/>
<reference evidence="2" key="1">
    <citation type="submission" date="2016-10" db="EMBL/GenBank/DDBJ databases">
        <authorList>
            <person name="Varghese N."/>
            <person name="Submissions S."/>
        </authorList>
    </citation>
    <scope>NUCLEOTIDE SEQUENCE [LARGE SCALE GENOMIC DNA]</scope>
    <source>
        <strain evidence="2">DSM 19315</strain>
    </source>
</reference>
<name>A0A1I2UFX0_9BACT</name>
<accession>A0A1I2UFX0</accession>
<organism evidence="1 2">
    <name type="scientific">Algoriphagus hitonicola</name>
    <dbReference type="NCBI Taxonomy" id="435880"/>
    <lineage>
        <taxon>Bacteria</taxon>
        <taxon>Pseudomonadati</taxon>
        <taxon>Bacteroidota</taxon>
        <taxon>Cytophagia</taxon>
        <taxon>Cytophagales</taxon>
        <taxon>Cyclobacteriaceae</taxon>
        <taxon>Algoriphagus</taxon>
    </lineage>
</organism>
<dbReference type="RefSeq" id="WP_092791682.1">
    <property type="nucleotide sequence ID" value="NZ_FOPC01000007.1"/>
</dbReference>
<gene>
    <name evidence="1" type="ORF">SAMN04487988_107157</name>
</gene>
<dbReference type="Proteomes" id="UP000199642">
    <property type="component" value="Unassembled WGS sequence"/>
</dbReference>
<proteinExistence type="predicted"/>
<dbReference type="SUPFAM" id="SSF101898">
    <property type="entry name" value="NHL repeat"/>
    <property type="match status" value="1"/>
</dbReference>
<evidence type="ECO:0000313" key="2">
    <source>
        <dbReference type="Proteomes" id="UP000199642"/>
    </source>
</evidence>
<dbReference type="AlphaFoldDB" id="A0A1I2UFX0"/>
<evidence type="ECO:0008006" key="3">
    <source>
        <dbReference type="Google" id="ProtNLM"/>
    </source>
</evidence>